<dbReference type="AlphaFoldDB" id="A0A8D8FZ27"/>
<name>A0A8D8FZ27_CULPI</name>
<organism evidence="1">
    <name type="scientific">Culex pipiens</name>
    <name type="common">House mosquito</name>
    <dbReference type="NCBI Taxonomy" id="7175"/>
    <lineage>
        <taxon>Eukaryota</taxon>
        <taxon>Metazoa</taxon>
        <taxon>Ecdysozoa</taxon>
        <taxon>Arthropoda</taxon>
        <taxon>Hexapoda</taxon>
        <taxon>Insecta</taxon>
        <taxon>Pterygota</taxon>
        <taxon>Neoptera</taxon>
        <taxon>Endopterygota</taxon>
        <taxon>Diptera</taxon>
        <taxon>Nematocera</taxon>
        <taxon>Culicoidea</taxon>
        <taxon>Culicidae</taxon>
        <taxon>Culicinae</taxon>
        <taxon>Culicini</taxon>
        <taxon>Culex</taxon>
        <taxon>Culex</taxon>
    </lineage>
</organism>
<sequence>MGREEISCFVLHVVWHYIVLNTTKSAVGGFTFLQTLLQLAKRGVQQCVPAFENQNIYKFLRANCKQLLFFFFPHDAKRLFSAFLHINLTKITILHNLHFQNQFYPFFLAKRTVT</sequence>
<accession>A0A8D8FZ27</accession>
<dbReference type="EMBL" id="HBUE01109082">
    <property type="protein sequence ID" value="CAG6488008.1"/>
    <property type="molecule type" value="Transcribed_RNA"/>
</dbReference>
<reference evidence="1" key="1">
    <citation type="submission" date="2021-05" db="EMBL/GenBank/DDBJ databases">
        <authorList>
            <person name="Alioto T."/>
            <person name="Alioto T."/>
            <person name="Gomez Garrido J."/>
        </authorList>
    </citation>
    <scope>NUCLEOTIDE SEQUENCE</scope>
</reference>
<protein>
    <submittedName>
        <fullName evidence="1">(northern house mosquito) hypothetical protein</fullName>
    </submittedName>
</protein>
<evidence type="ECO:0000313" key="1">
    <source>
        <dbReference type="EMBL" id="CAG6488008.1"/>
    </source>
</evidence>
<proteinExistence type="predicted"/>